<organism evidence="1 2">
    <name type="scientific">Flavobacterium jumunjinense</name>
    <dbReference type="NCBI Taxonomy" id="998845"/>
    <lineage>
        <taxon>Bacteria</taxon>
        <taxon>Pseudomonadati</taxon>
        <taxon>Bacteroidota</taxon>
        <taxon>Flavobacteriia</taxon>
        <taxon>Flavobacteriales</taxon>
        <taxon>Flavobacteriaceae</taxon>
        <taxon>Flavobacterium</taxon>
    </lineage>
</organism>
<proteinExistence type="predicted"/>
<gene>
    <name evidence="1" type="ORF">ACFFVF_16275</name>
</gene>
<sequence length="329" mass="38745">MINLNSKNRDLEKISEKFYIRIEKSILSKIKENKALLNKFYTNNTNKPLGDFLEKEIPDLIKSPLSRQFIKKYNDELKKLFEDNYKLEIDKSTESKKRVDTPFKKAINQILFYESQDIWKAYQVSIDIGTNTCAYCNRTYITTVGDDDKKFVRGDFDHFLAKSIYPYFRLSFYNLIPCCVICNRNAKGKNNTSIKDNIYPYAEGFDNKTIFTYLPKNYDEIIGKGKPLIDFLFLGNDDHIRKSKENIKLFKLREQYSVHSQELNEIINKRRVFSDSYLKNLQSDFPNIIKSIDDAYLLAFGKEFDLVNDEKKPLSKFTRDIVDELGLKK</sequence>
<dbReference type="EMBL" id="JBHMEY010000067">
    <property type="protein sequence ID" value="MFB9098075.1"/>
    <property type="molecule type" value="Genomic_DNA"/>
</dbReference>
<dbReference type="RefSeq" id="WP_236456138.1">
    <property type="nucleotide sequence ID" value="NZ_CBCSGE010000003.1"/>
</dbReference>
<evidence type="ECO:0000313" key="1">
    <source>
        <dbReference type="EMBL" id="MFB9098075.1"/>
    </source>
</evidence>
<keyword evidence="2" id="KW-1185">Reference proteome</keyword>
<evidence type="ECO:0000313" key="2">
    <source>
        <dbReference type="Proteomes" id="UP001589607"/>
    </source>
</evidence>
<reference evidence="1 2" key="1">
    <citation type="submission" date="2024-09" db="EMBL/GenBank/DDBJ databases">
        <authorList>
            <person name="Sun Q."/>
            <person name="Mori K."/>
        </authorList>
    </citation>
    <scope>NUCLEOTIDE SEQUENCE [LARGE SCALE GENOMIC DNA]</scope>
    <source>
        <strain evidence="1 2">CECT 7955</strain>
    </source>
</reference>
<protein>
    <recommendedName>
        <fullName evidence="3">TIGR02646 family protein</fullName>
    </recommendedName>
</protein>
<evidence type="ECO:0008006" key="3">
    <source>
        <dbReference type="Google" id="ProtNLM"/>
    </source>
</evidence>
<name>A0ABV5GRR0_9FLAO</name>
<dbReference type="Proteomes" id="UP001589607">
    <property type="component" value="Unassembled WGS sequence"/>
</dbReference>
<accession>A0ABV5GRR0</accession>
<comment type="caution">
    <text evidence="1">The sequence shown here is derived from an EMBL/GenBank/DDBJ whole genome shotgun (WGS) entry which is preliminary data.</text>
</comment>
<dbReference type="Gene3D" id="1.10.30.50">
    <property type="match status" value="1"/>
</dbReference>